<evidence type="ECO:0000256" key="1">
    <source>
        <dbReference type="SAM" id="MobiDB-lite"/>
    </source>
</evidence>
<feature type="compositionally biased region" description="Low complexity" evidence="1">
    <location>
        <begin position="46"/>
        <end position="58"/>
    </location>
</feature>
<feature type="compositionally biased region" description="Low complexity" evidence="1">
    <location>
        <begin position="19"/>
        <end position="38"/>
    </location>
</feature>
<organism evidence="2 3">
    <name type="scientific">Hymenobacter mellowenesis</name>
    <dbReference type="NCBI Taxonomy" id="3063995"/>
    <lineage>
        <taxon>Bacteria</taxon>
        <taxon>Pseudomonadati</taxon>
        <taxon>Bacteroidota</taxon>
        <taxon>Cytophagia</taxon>
        <taxon>Cytophagales</taxon>
        <taxon>Hymenobacteraceae</taxon>
        <taxon>Hymenobacter</taxon>
    </lineage>
</organism>
<feature type="compositionally biased region" description="Pro residues" evidence="1">
    <location>
        <begin position="1"/>
        <end position="10"/>
    </location>
</feature>
<feature type="region of interest" description="Disordered" evidence="1">
    <location>
        <begin position="1"/>
        <end position="155"/>
    </location>
</feature>
<gene>
    <name evidence="2" type="ORF">Q5H92_08440</name>
</gene>
<proteinExistence type="predicted"/>
<evidence type="ECO:0000313" key="2">
    <source>
        <dbReference type="EMBL" id="MDO7846381.1"/>
    </source>
</evidence>
<dbReference type="Proteomes" id="UP001167796">
    <property type="component" value="Unassembled WGS sequence"/>
</dbReference>
<sequence>MDTQNPPLPPENDHRPVGQQDRAAAAQPNPNDPAVNAASPQYGQFGTAPAPGSPTASAEGTPPGRSGANDNPDEFSEFRDREKDAQNAPDRPEDQPGHVQQNQAPELVRKVQESTDDSELLRKAWAEDDPRYAGGGTHNTREEPADAKYPPNDDE</sequence>
<accession>A0ABT9ABL0</accession>
<feature type="compositionally biased region" description="Basic and acidic residues" evidence="1">
    <location>
        <begin position="76"/>
        <end position="96"/>
    </location>
</feature>
<dbReference type="EMBL" id="JAUQSX010000003">
    <property type="protein sequence ID" value="MDO7846381.1"/>
    <property type="molecule type" value="Genomic_DNA"/>
</dbReference>
<dbReference type="RefSeq" id="WP_305011068.1">
    <property type="nucleotide sequence ID" value="NZ_JAUQSX010000003.1"/>
</dbReference>
<evidence type="ECO:0000313" key="3">
    <source>
        <dbReference type="Proteomes" id="UP001167796"/>
    </source>
</evidence>
<keyword evidence="3" id="KW-1185">Reference proteome</keyword>
<comment type="caution">
    <text evidence="2">The sequence shown here is derived from an EMBL/GenBank/DDBJ whole genome shotgun (WGS) entry which is preliminary data.</text>
</comment>
<reference evidence="2" key="1">
    <citation type="submission" date="2023-07" db="EMBL/GenBank/DDBJ databases">
        <authorList>
            <person name="Kim M.K."/>
        </authorList>
    </citation>
    <scope>NUCLEOTIDE SEQUENCE</scope>
    <source>
        <strain evidence="2">M29</strain>
    </source>
</reference>
<name>A0ABT9ABL0_9BACT</name>
<feature type="compositionally biased region" description="Basic and acidic residues" evidence="1">
    <location>
        <begin position="107"/>
        <end position="131"/>
    </location>
</feature>
<protein>
    <submittedName>
        <fullName evidence="2">Uncharacterized protein</fullName>
    </submittedName>
</protein>